<evidence type="ECO:0000259" key="3">
    <source>
        <dbReference type="Pfam" id="PF12923"/>
    </source>
</evidence>
<dbReference type="OrthoDB" id="5390at2759"/>
<dbReference type="Pfam" id="PF12923">
    <property type="entry name" value="RRP7"/>
    <property type="match status" value="1"/>
</dbReference>
<protein>
    <recommendedName>
        <fullName evidence="3">Ribosomal RNA-processing protein 7 C-terminal domain-containing protein</fullName>
    </recommendedName>
</protein>
<dbReference type="Proteomes" id="UP000228934">
    <property type="component" value="Unassembled WGS sequence"/>
</dbReference>
<gene>
    <name evidence="4" type="ORF">AB205_0067760</name>
</gene>
<dbReference type="InterPro" id="IPR024326">
    <property type="entry name" value="RRP7_C"/>
</dbReference>
<dbReference type="PANTHER" id="PTHR13191:SF0">
    <property type="entry name" value="RIBOSOMAL RNA-PROCESSING PROTEIN 7 HOMOLOG A-RELATED"/>
    <property type="match status" value="1"/>
</dbReference>
<comment type="similarity">
    <text evidence="1">Belongs to the RRP7 family.</text>
</comment>
<accession>A0A2G9QFF8</accession>
<dbReference type="GO" id="GO:0000028">
    <property type="term" value="P:ribosomal small subunit assembly"/>
    <property type="evidence" value="ECO:0007669"/>
    <property type="project" value="TreeGrafter"/>
</dbReference>
<keyword evidence="2" id="KW-0175">Coiled coil</keyword>
<dbReference type="AlphaFoldDB" id="A0A2G9QFF8"/>
<sequence>WIEDYEMSLVDVTKLQAEVEQYMQEYDKKVAEKEEEAKEEVEPDEDGWVTVTRKGRRPGLARTEAVSIRVAEKEKKKRAQKELLAFYAFQNRNSKKECRFSFLLQQSNVHMGIYFFVNNKILLNRKVQ</sequence>
<dbReference type="InterPro" id="IPR040446">
    <property type="entry name" value="RRP7"/>
</dbReference>
<evidence type="ECO:0000256" key="2">
    <source>
        <dbReference type="SAM" id="Coils"/>
    </source>
</evidence>
<name>A0A2G9QFF8_AQUCT</name>
<dbReference type="GO" id="GO:0034456">
    <property type="term" value="C:UTP-C complex"/>
    <property type="evidence" value="ECO:0007669"/>
    <property type="project" value="TreeGrafter"/>
</dbReference>
<feature type="coiled-coil region" evidence="2">
    <location>
        <begin position="12"/>
        <end position="39"/>
    </location>
</feature>
<dbReference type="GO" id="GO:0006364">
    <property type="term" value="P:rRNA processing"/>
    <property type="evidence" value="ECO:0007669"/>
    <property type="project" value="TreeGrafter"/>
</dbReference>
<feature type="domain" description="Ribosomal RNA-processing protein 7 C-terminal" evidence="3">
    <location>
        <begin position="9"/>
        <end position="97"/>
    </location>
</feature>
<dbReference type="EMBL" id="KZ001585">
    <property type="protein sequence ID" value="PIO14349.1"/>
    <property type="molecule type" value="Genomic_DNA"/>
</dbReference>
<dbReference type="PANTHER" id="PTHR13191">
    <property type="entry name" value="RIBOSOMAL RNA PROCESSING PROTEIN 7-RELATED"/>
    <property type="match status" value="1"/>
</dbReference>
<proteinExistence type="inferred from homology"/>
<evidence type="ECO:0000313" key="4">
    <source>
        <dbReference type="EMBL" id="PIO14349.1"/>
    </source>
</evidence>
<keyword evidence="5" id="KW-1185">Reference proteome</keyword>
<evidence type="ECO:0000313" key="5">
    <source>
        <dbReference type="Proteomes" id="UP000228934"/>
    </source>
</evidence>
<organism evidence="4 5">
    <name type="scientific">Aquarana catesbeiana</name>
    <name type="common">American bullfrog</name>
    <name type="synonym">Rana catesbeiana</name>
    <dbReference type="NCBI Taxonomy" id="8400"/>
    <lineage>
        <taxon>Eukaryota</taxon>
        <taxon>Metazoa</taxon>
        <taxon>Chordata</taxon>
        <taxon>Craniata</taxon>
        <taxon>Vertebrata</taxon>
        <taxon>Euteleostomi</taxon>
        <taxon>Amphibia</taxon>
        <taxon>Batrachia</taxon>
        <taxon>Anura</taxon>
        <taxon>Neobatrachia</taxon>
        <taxon>Ranoidea</taxon>
        <taxon>Ranidae</taxon>
        <taxon>Aquarana</taxon>
    </lineage>
</organism>
<dbReference type="GO" id="GO:0032545">
    <property type="term" value="C:CURI complex"/>
    <property type="evidence" value="ECO:0007669"/>
    <property type="project" value="TreeGrafter"/>
</dbReference>
<reference evidence="5" key="1">
    <citation type="journal article" date="2017" name="Nat. Commun.">
        <title>The North American bullfrog draft genome provides insight into hormonal regulation of long noncoding RNA.</title>
        <authorList>
            <person name="Hammond S.A."/>
            <person name="Warren R.L."/>
            <person name="Vandervalk B.P."/>
            <person name="Kucuk E."/>
            <person name="Khan H."/>
            <person name="Gibb E.A."/>
            <person name="Pandoh P."/>
            <person name="Kirk H."/>
            <person name="Zhao Y."/>
            <person name="Jones M."/>
            <person name="Mungall A.J."/>
            <person name="Coope R."/>
            <person name="Pleasance S."/>
            <person name="Moore R.A."/>
            <person name="Holt R.A."/>
            <person name="Round J.M."/>
            <person name="Ohora S."/>
            <person name="Walle B.V."/>
            <person name="Veldhoen N."/>
            <person name="Helbing C.C."/>
            <person name="Birol I."/>
        </authorList>
    </citation>
    <scope>NUCLEOTIDE SEQUENCE [LARGE SCALE GENOMIC DNA]</scope>
</reference>
<evidence type="ECO:0000256" key="1">
    <source>
        <dbReference type="ARBA" id="ARBA00006110"/>
    </source>
</evidence>
<feature type="non-terminal residue" evidence="4">
    <location>
        <position position="1"/>
    </location>
</feature>